<evidence type="ECO:0000313" key="2">
    <source>
        <dbReference type="EMBL" id="CAE8647967.1"/>
    </source>
</evidence>
<evidence type="ECO:0000313" key="3">
    <source>
        <dbReference type="Proteomes" id="UP000626109"/>
    </source>
</evidence>
<name>A0A813IDE3_POLGL</name>
<evidence type="ECO:0000256" key="1">
    <source>
        <dbReference type="SAM" id="MobiDB-lite"/>
    </source>
</evidence>
<sequence length="87" mass="8894">DAERQPEGHGGVDGMIGQGQARGAVILAVCGRLAPCSLWGPVPPVPASLVVASWWLPRGSGAASHPISNNPNTSSNNNDNNNDNNLA</sequence>
<gene>
    <name evidence="2" type="ORF">PGLA2088_LOCUS6148</name>
</gene>
<dbReference type="AlphaFoldDB" id="A0A813IDE3"/>
<accession>A0A813IDE3</accession>
<feature type="compositionally biased region" description="Low complexity" evidence="1">
    <location>
        <begin position="68"/>
        <end position="87"/>
    </location>
</feature>
<organism evidence="2 3">
    <name type="scientific">Polarella glacialis</name>
    <name type="common">Dinoflagellate</name>
    <dbReference type="NCBI Taxonomy" id="89957"/>
    <lineage>
        <taxon>Eukaryota</taxon>
        <taxon>Sar</taxon>
        <taxon>Alveolata</taxon>
        <taxon>Dinophyceae</taxon>
        <taxon>Suessiales</taxon>
        <taxon>Suessiaceae</taxon>
        <taxon>Polarella</taxon>
    </lineage>
</organism>
<dbReference type="EMBL" id="CAJNNW010006035">
    <property type="protein sequence ID" value="CAE8647967.1"/>
    <property type="molecule type" value="Genomic_DNA"/>
</dbReference>
<feature type="region of interest" description="Disordered" evidence="1">
    <location>
        <begin position="60"/>
        <end position="87"/>
    </location>
</feature>
<dbReference type="Proteomes" id="UP000626109">
    <property type="component" value="Unassembled WGS sequence"/>
</dbReference>
<feature type="non-terminal residue" evidence="2">
    <location>
        <position position="87"/>
    </location>
</feature>
<protein>
    <submittedName>
        <fullName evidence="2">Uncharacterized protein</fullName>
    </submittedName>
</protein>
<comment type="caution">
    <text evidence="2">The sequence shown here is derived from an EMBL/GenBank/DDBJ whole genome shotgun (WGS) entry which is preliminary data.</text>
</comment>
<proteinExistence type="predicted"/>
<reference evidence="2" key="1">
    <citation type="submission" date="2021-02" db="EMBL/GenBank/DDBJ databases">
        <authorList>
            <person name="Dougan E. K."/>
            <person name="Rhodes N."/>
            <person name="Thang M."/>
            <person name="Chan C."/>
        </authorList>
    </citation>
    <scope>NUCLEOTIDE SEQUENCE</scope>
</reference>